<dbReference type="Pfam" id="PF16455">
    <property type="entry name" value="UBD"/>
    <property type="match status" value="1"/>
</dbReference>
<dbReference type="Gene3D" id="3.10.20.90">
    <property type="entry name" value="Phosphatidylinositol 3-kinase Catalytic Subunit, Chain A, domain 1"/>
    <property type="match status" value="1"/>
</dbReference>
<dbReference type="Gene3D" id="1.20.225.20">
    <property type="entry name" value="Ub domain-containing protein, DC-UbP/UBTD2, N-terminal domain"/>
    <property type="match status" value="1"/>
</dbReference>
<evidence type="ECO:0000259" key="2">
    <source>
        <dbReference type="PROSITE" id="PS50053"/>
    </source>
</evidence>
<comment type="caution">
    <text evidence="3">The sequence shown here is derived from an EMBL/GenBank/DDBJ whole genome shotgun (WGS) entry which is preliminary data.</text>
</comment>
<dbReference type="PROSITE" id="PS50053">
    <property type="entry name" value="UBIQUITIN_2"/>
    <property type="match status" value="1"/>
</dbReference>
<dbReference type="InterPro" id="IPR000626">
    <property type="entry name" value="Ubiquitin-like_dom"/>
</dbReference>
<organism evidence="3 4">
    <name type="scientific">Phialemonium atrogriseum</name>
    <dbReference type="NCBI Taxonomy" id="1093897"/>
    <lineage>
        <taxon>Eukaryota</taxon>
        <taxon>Fungi</taxon>
        <taxon>Dikarya</taxon>
        <taxon>Ascomycota</taxon>
        <taxon>Pezizomycotina</taxon>
        <taxon>Sordariomycetes</taxon>
        <taxon>Sordariomycetidae</taxon>
        <taxon>Cephalothecales</taxon>
        <taxon>Cephalothecaceae</taxon>
        <taxon>Phialemonium</taxon>
    </lineage>
</organism>
<evidence type="ECO:0000256" key="1">
    <source>
        <dbReference type="SAM" id="MobiDB-lite"/>
    </source>
</evidence>
<dbReference type="AlphaFoldDB" id="A0AAJ0FGY1"/>
<proteinExistence type="predicted"/>
<feature type="region of interest" description="Disordered" evidence="1">
    <location>
        <begin position="206"/>
        <end position="233"/>
    </location>
</feature>
<dbReference type="InterPro" id="IPR039869">
    <property type="entry name" value="UBTD1/2"/>
</dbReference>
<feature type="region of interest" description="Disordered" evidence="1">
    <location>
        <begin position="124"/>
        <end position="146"/>
    </location>
</feature>
<protein>
    <recommendedName>
        <fullName evidence="2">Ubiquitin-like domain-containing protein</fullName>
    </recommendedName>
</protein>
<dbReference type="InterPro" id="IPR032752">
    <property type="entry name" value="DC-UbP/UBTD2_N"/>
</dbReference>
<feature type="region of interest" description="Disordered" evidence="1">
    <location>
        <begin position="1"/>
        <end position="69"/>
    </location>
</feature>
<keyword evidence="4" id="KW-1185">Reference proteome</keyword>
<dbReference type="GeneID" id="85307351"/>
<dbReference type="InterPro" id="IPR029071">
    <property type="entry name" value="Ubiquitin-like_domsf"/>
</dbReference>
<evidence type="ECO:0000313" key="3">
    <source>
        <dbReference type="EMBL" id="KAK1768056.1"/>
    </source>
</evidence>
<reference evidence="3" key="1">
    <citation type="submission" date="2023-06" db="EMBL/GenBank/DDBJ databases">
        <title>Genome-scale phylogeny and comparative genomics of the fungal order Sordariales.</title>
        <authorList>
            <consortium name="Lawrence Berkeley National Laboratory"/>
            <person name="Hensen N."/>
            <person name="Bonometti L."/>
            <person name="Westerberg I."/>
            <person name="Brannstrom I.O."/>
            <person name="Guillou S."/>
            <person name="Cros-Aarteil S."/>
            <person name="Calhoun S."/>
            <person name="Haridas S."/>
            <person name="Kuo A."/>
            <person name="Mondo S."/>
            <person name="Pangilinan J."/>
            <person name="Riley R."/>
            <person name="Labutti K."/>
            <person name="Andreopoulos B."/>
            <person name="Lipzen A."/>
            <person name="Chen C."/>
            <person name="Yanf M."/>
            <person name="Daum C."/>
            <person name="Ng V."/>
            <person name="Clum A."/>
            <person name="Steindorff A."/>
            <person name="Ohm R."/>
            <person name="Martin F."/>
            <person name="Silar P."/>
            <person name="Natvig D."/>
            <person name="Lalanne C."/>
            <person name="Gautier V."/>
            <person name="Ament-Velasquez S.L."/>
            <person name="Kruys A."/>
            <person name="Hutchinson M.I."/>
            <person name="Powell A.J."/>
            <person name="Barry K."/>
            <person name="Miller A.N."/>
            <person name="Grigoriev I.V."/>
            <person name="Debuchy R."/>
            <person name="Gladieux P."/>
            <person name="Thoren M.H."/>
            <person name="Johannesson H."/>
        </authorList>
    </citation>
    <scope>NUCLEOTIDE SEQUENCE</scope>
    <source>
        <strain evidence="3">8032-3</strain>
    </source>
</reference>
<dbReference type="Proteomes" id="UP001244011">
    <property type="component" value="Unassembled WGS sequence"/>
</dbReference>
<dbReference type="InterPro" id="IPR038169">
    <property type="entry name" value="DC-UbP/UBTD2_N_sf"/>
</dbReference>
<dbReference type="RefSeq" id="XP_060284269.1">
    <property type="nucleotide sequence ID" value="XM_060424164.1"/>
</dbReference>
<sequence>MGCCISRPSGPNSPYPGETGASGSARAINAQPQPTGPPTTTRTGTDDSLPVPSSGRRRRSRQPLDQHINKPLRRHEWTCRNRTWTPLSLERERRDFFDTRVTGREEVWQALRAALELMWEAESGLRSGNPHENPERSEGEGVGPSEETRAAAIATAQTILNAADITLPTGDLAQGAYDLMGNYYPLPEYIVADPLNISLVECRSSTHRHSGVGDTKGDLTAGEESYDDQDFECEDEAERRREEKGKAVLDIRDQVQVKARLSEGSQDVTISMGQFENVRSLARRIKEEAGLPAGKKIRIAYLGKILKERSSLTSQGWKQDHVINALVFNR</sequence>
<feature type="compositionally biased region" description="Acidic residues" evidence="1">
    <location>
        <begin position="224"/>
        <end position="233"/>
    </location>
</feature>
<gene>
    <name evidence="3" type="ORF">QBC33DRAFT_43369</name>
</gene>
<evidence type="ECO:0000313" key="4">
    <source>
        <dbReference type="Proteomes" id="UP001244011"/>
    </source>
</evidence>
<dbReference type="PANTHER" id="PTHR13609">
    <property type="entry name" value="UBIQUITIN DOMAIN CONTAINING 1 PROTEIN-RELATED"/>
    <property type="match status" value="1"/>
</dbReference>
<dbReference type="EMBL" id="MU839006">
    <property type="protein sequence ID" value="KAK1768056.1"/>
    <property type="molecule type" value="Genomic_DNA"/>
</dbReference>
<feature type="domain" description="Ubiquitin-like" evidence="2">
    <location>
        <begin position="255"/>
        <end position="330"/>
    </location>
</feature>
<dbReference type="SUPFAM" id="SSF54236">
    <property type="entry name" value="Ubiquitin-like"/>
    <property type="match status" value="1"/>
</dbReference>
<accession>A0AAJ0FGY1</accession>
<name>A0AAJ0FGY1_9PEZI</name>